<keyword evidence="10" id="KW-0456">Lyase</keyword>
<comment type="pathway">
    <text evidence="1">Lipid metabolism; fatty acid beta-oxidation.</text>
</comment>
<evidence type="ECO:0000259" key="13">
    <source>
        <dbReference type="Pfam" id="PF00725"/>
    </source>
</evidence>
<dbReference type="EMBL" id="SJPW01000007">
    <property type="protein sequence ID" value="TWU47423.1"/>
    <property type="molecule type" value="Genomic_DNA"/>
</dbReference>
<evidence type="ECO:0000256" key="7">
    <source>
        <dbReference type="ARBA" id="ARBA00023002"/>
    </source>
</evidence>
<dbReference type="AlphaFoldDB" id="A0A5C6ECA8"/>
<reference evidence="15 16" key="1">
    <citation type="submission" date="2019-02" db="EMBL/GenBank/DDBJ databases">
        <title>Deep-cultivation of Planctomycetes and their phenomic and genomic characterization uncovers novel biology.</title>
        <authorList>
            <person name="Wiegand S."/>
            <person name="Jogler M."/>
            <person name="Boedeker C."/>
            <person name="Pinto D."/>
            <person name="Vollmers J."/>
            <person name="Rivas-Marin E."/>
            <person name="Kohn T."/>
            <person name="Peeters S.H."/>
            <person name="Heuer A."/>
            <person name="Rast P."/>
            <person name="Oberbeckmann S."/>
            <person name="Bunk B."/>
            <person name="Jeske O."/>
            <person name="Meyerdierks A."/>
            <person name="Storesund J.E."/>
            <person name="Kallscheuer N."/>
            <person name="Luecker S."/>
            <person name="Lage O.M."/>
            <person name="Pohl T."/>
            <person name="Merkel B.J."/>
            <person name="Hornburger P."/>
            <person name="Mueller R.-W."/>
            <person name="Bruemmer F."/>
            <person name="Labrenz M."/>
            <person name="Spormann A.M."/>
            <person name="Op Den Camp H."/>
            <person name="Overmann J."/>
            <person name="Amann R."/>
            <person name="Jetten M.S.M."/>
            <person name="Mascher T."/>
            <person name="Medema M.H."/>
            <person name="Devos D.P."/>
            <person name="Kaster A.-K."/>
            <person name="Ovreas L."/>
            <person name="Rohde M."/>
            <person name="Galperin M.Y."/>
            <person name="Jogler C."/>
        </authorList>
    </citation>
    <scope>NUCLEOTIDE SEQUENCE [LARGE SCALE GENOMIC DNA]</scope>
    <source>
        <strain evidence="15 16">Poly51</strain>
    </source>
</reference>
<keyword evidence="16" id="KW-1185">Reference proteome</keyword>
<dbReference type="InterPro" id="IPR006180">
    <property type="entry name" value="3-OHacyl-CoA_DH_CS"/>
</dbReference>
<dbReference type="InterPro" id="IPR036291">
    <property type="entry name" value="NAD(P)-bd_dom_sf"/>
</dbReference>
<dbReference type="PANTHER" id="PTHR43612:SF3">
    <property type="entry name" value="TRIFUNCTIONAL ENZYME SUBUNIT ALPHA, MITOCHONDRIAL"/>
    <property type="match status" value="1"/>
</dbReference>
<dbReference type="InterPro" id="IPR029045">
    <property type="entry name" value="ClpP/crotonase-like_dom_sf"/>
</dbReference>
<keyword evidence="9" id="KW-0443">Lipid metabolism</keyword>
<comment type="similarity">
    <text evidence="3">In the N-terminal section; belongs to the enoyl-CoA hydratase/isomerase family.</text>
</comment>
<feature type="domain" description="3-hydroxyacyl-CoA dehydrogenase C-terminal" evidence="13">
    <location>
        <begin position="629"/>
        <end position="699"/>
    </location>
</feature>
<dbReference type="InterPro" id="IPR006108">
    <property type="entry name" value="3HC_DH_C"/>
</dbReference>
<dbReference type="SUPFAM" id="SSF51735">
    <property type="entry name" value="NAD(P)-binding Rossmann-fold domains"/>
    <property type="match status" value="1"/>
</dbReference>
<protein>
    <recommendedName>
        <fullName evidence="4">enoyl-CoA hydratase</fullName>
        <ecNumber evidence="4">4.2.1.17</ecNumber>
    </recommendedName>
</protein>
<evidence type="ECO:0000259" key="14">
    <source>
        <dbReference type="Pfam" id="PF02737"/>
    </source>
</evidence>
<dbReference type="InterPro" id="IPR006176">
    <property type="entry name" value="3-OHacyl-CoA_DH_NAD-bd"/>
</dbReference>
<dbReference type="SUPFAM" id="SSF52096">
    <property type="entry name" value="ClpP/crotonase"/>
    <property type="match status" value="1"/>
</dbReference>
<dbReference type="GO" id="GO:0070403">
    <property type="term" value="F:NAD+ binding"/>
    <property type="evidence" value="ECO:0007669"/>
    <property type="project" value="InterPro"/>
</dbReference>
<dbReference type="Gene3D" id="3.90.226.10">
    <property type="entry name" value="2-enoyl-CoA Hydratase, Chain A, domain 1"/>
    <property type="match status" value="1"/>
</dbReference>
<feature type="domain" description="3-hydroxyacyl-CoA dehydrogenase C-terminal" evidence="13">
    <location>
        <begin position="502"/>
        <end position="595"/>
    </location>
</feature>
<dbReference type="InterPro" id="IPR008927">
    <property type="entry name" value="6-PGluconate_DH-like_C_sf"/>
</dbReference>
<keyword evidence="11" id="KW-0511">Multifunctional enzyme</keyword>
<evidence type="ECO:0000256" key="5">
    <source>
        <dbReference type="ARBA" id="ARBA00022832"/>
    </source>
</evidence>
<dbReference type="FunFam" id="3.40.50.720:FF:000009">
    <property type="entry name" value="Fatty oxidation complex, alpha subunit"/>
    <property type="match status" value="1"/>
</dbReference>
<dbReference type="RefSeq" id="WP_146461207.1">
    <property type="nucleotide sequence ID" value="NZ_SJPW01000007.1"/>
</dbReference>
<dbReference type="UniPathway" id="UPA00659"/>
<keyword evidence="7" id="KW-0560">Oxidoreductase</keyword>
<evidence type="ECO:0000256" key="6">
    <source>
        <dbReference type="ARBA" id="ARBA00022963"/>
    </source>
</evidence>
<dbReference type="Pfam" id="PF00725">
    <property type="entry name" value="3HCDH"/>
    <property type="match status" value="2"/>
</dbReference>
<dbReference type="OrthoDB" id="9771883at2"/>
<organism evidence="15 16">
    <name type="scientific">Rubripirellula tenax</name>
    <dbReference type="NCBI Taxonomy" id="2528015"/>
    <lineage>
        <taxon>Bacteria</taxon>
        <taxon>Pseudomonadati</taxon>
        <taxon>Planctomycetota</taxon>
        <taxon>Planctomycetia</taxon>
        <taxon>Pirellulales</taxon>
        <taxon>Pirellulaceae</taxon>
        <taxon>Rubripirellula</taxon>
    </lineage>
</organism>
<keyword evidence="6" id="KW-0442">Lipid degradation</keyword>
<dbReference type="Pfam" id="PF00378">
    <property type="entry name" value="ECH_1"/>
    <property type="match status" value="1"/>
</dbReference>
<sequence length="725" mass="79078">MNINPYENFVVSTDHRGVVTVAINVGGRPLNVLTRVAMLELETIVGELERSFGVTGVIFRSDKESGFLAGADVSVIAGIETKVEGFGLIEAGQQLFARIEQLPMPTILLIDGPCLGGGLEWALACDHRIARDNSSTKIGLPEIQLGLIPGWGGTQRLPRVVGLAAAMPMILTGKHLSAKEAARIGLVDLAIKPDDWQREVNRFVDEVVDGRSESRHSLSWKSRLLDHTTLGRCITIAMARRSVRSKSTHHPALSAAIDAMAAGFDKRRDGFKVERDRFVEMLGTATSKNLLNLFFARERARKTSTWISNAHKAMHSSPIRRVGVVGAGVMGAGIGQLAAVRGYSVVIKEVDDESCRAGTSRIDGLVREYANRKQFSAIDRDRLRSKIVVTTDASMMGDCDLVIEAIVERIDVKERVFSELDHHLKSSAILTSNTSSLSVTRMGMATKRSQQVAGLHFFNPVHRMELVEVVRCHDTDDATMARLVAFVKTLGKTPVVTTDTPGFLVNRVLFPYLGEAILMVAEGGDVEAIDREVRRFGMPMGPLELLDQVGIDVAAHVAKSLDGVLPDVASVVNHLDSMVSRGLLGRKSGQGFYRYRGGKRGGGMLSSTRNAVTTAPSFAGMIDDGLSPITRRLIYPMLLEATRCHQERVVNEPWAIDLAMVLGTGFAPHRGGPLQMIESIGKKTVLENAERLEMTLGDRFTTNDIVAFRTKQPLPSIELGHQESP</sequence>
<evidence type="ECO:0000256" key="12">
    <source>
        <dbReference type="ARBA" id="ARBA00049556"/>
    </source>
</evidence>
<comment type="similarity">
    <text evidence="2">In the central section; belongs to the 3-hydroxyacyl-CoA dehydrogenase family.</text>
</comment>
<dbReference type="InterPro" id="IPR050136">
    <property type="entry name" value="FA_oxidation_alpha_subunit"/>
</dbReference>
<evidence type="ECO:0000256" key="10">
    <source>
        <dbReference type="ARBA" id="ARBA00023239"/>
    </source>
</evidence>
<evidence type="ECO:0000256" key="11">
    <source>
        <dbReference type="ARBA" id="ARBA00023268"/>
    </source>
</evidence>
<dbReference type="EC" id="4.2.1.17" evidence="4"/>
<dbReference type="SUPFAM" id="SSF48179">
    <property type="entry name" value="6-phosphogluconate dehydrogenase C-terminal domain-like"/>
    <property type="match status" value="2"/>
</dbReference>
<comment type="catalytic activity">
    <reaction evidence="12">
        <text>a (3S)-3-hydroxyacyl-CoA + NAD(+) = a 3-oxoacyl-CoA + NADH + H(+)</text>
        <dbReference type="Rhea" id="RHEA:22432"/>
        <dbReference type="ChEBI" id="CHEBI:15378"/>
        <dbReference type="ChEBI" id="CHEBI:57318"/>
        <dbReference type="ChEBI" id="CHEBI:57540"/>
        <dbReference type="ChEBI" id="CHEBI:57945"/>
        <dbReference type="ChEBI" id="CHEBI:90726"/>
        <dbReference type="EC" id="1.1.1.35"/>
    </reaction>
</comment>
<keyword evidence="5" id="KW-0276">Fatty acid metabolism</keyword>
<evidence type="ECO:0000256" key="3">
    <source>
        <dbReference type="ARBA" id="ARBA00008750"/>
    </source>
</evidence>
<evidence type="ECO:0000313" key="15">
    <source>
        <dbReference type="EMBL" id="TWU47423.1"/>
    </source>
</evidence>
<dbReference type="Proteomes" id="UP000318288">
    <property type="component" value="Unassembled WGS sequence"/>
</dbReference>
<evidence type="ECO:0000256" key="4">
    <source>
        <dbReference type="ARBA" id="ARBA00012076"/>
    </source>
</evidence>
<feature type="domain" description="3-hydroxyacyl-CoA dehydrogenase NAD binding" evidence="14">
    <location>
        <begin position="322"/>
        <end position="499"/>
    </location>
</feature>
<dbReference type="GO" id="GO:0016509">
    <property type="term" value="F:long-chain (3S)-3-hydroxyacyl-CoA dehydrogenase (NAD+) activity"/>
    <property type="evidence" value="ECO:0007669"/>
    <property type="project" value="TreeGrafter"/>
</dbReference>
<name>A0A5C6ECA8_9BACT</name>
<dbReference type="Gene3D" id="1.10.1040.50">
    <property type="match status" value="1"/>
</dbReference>
<evidence type="ECO:0000256" key="9">
    <source>
        <dbReference type="ARBA" id="ARBA00023098"/>
    </source>
</evidence>
<dbReference type="GO" id="GO:0006635">
    <property type="term" value="P:fatty acid beta-oxidation"/>
    <property type="evidence" value="ECO:0007669"/>
    <property type="project" value="UniProtKB-UniPathway"/>
</dbReference>
<accession>A0A5C6ECA8</accession>
<dbReference type="Pfam" id="PF02737">
    <property type="entry name" value="3HCDH_N"/>
    <property type="match status" value="1"/>
</dbReference>
<dbReference type="CDD" id="cd06558">
    <property type="entry name" value="crotonase-like"/>
    <property type="match status" value="1"/>
</dbReference>
<evidence type="ECO:0000313" key="16">
    <source>
        <dbReference type="Proteomes" id="UP000318288"/>
    </source>
</evidence>
<evidence type="ECO:0000256" key="2">
    <source>
        <dbReference type="ARBA" id="ARBA00007005"/>
    </source>
</evidence>
<proteinExistence type="inferred from homology"/>
<evidence type="ECO:0000256" key="8">
    <source>
        <dbReference type="ARBA" id="ARBA00023027"/>
    </source>
</evidence>
<gene>
    <name evidence="15" type="primary">fadJ_2</name>
    <name evidence="15" type="ORF">Poly51_52230</name>
</gene>
<dbReference type="PROSITE" id="PS00067">
    <property type="entry name" value="3HCDH"/>
    <property type="match status" value="1"/>
</dbReference>
<comment type="caution">
    <text evidence="15">The sequence shown here is derived from an EMBL/GenBank/DDBJ whole genome shotgun (WGS) entry which is preliminary data.</text>
</comment>
<keyword evidence="8" id="KW-0520">NAD</keyword>
<dbReference type="PANTHER" id="PTHR43612">
    <property type="entry name" value="TRIFUNCTIONAL ENZYME SUBUNIT ALPHA"/>
    <property type="match status" value="1"/>
</dbReference>
<dbReference type="InterPro" id="IPR001753">
    <property type="entry name" value="Enoyl-CoA_hydra/iso"/>
</dbReference>
<dbReference type="Gene3D" id="3.40.50.720">
    <property type="entry name" value="NAD(P)-binding Rossmann-like Domain"/>
    <property type="match status" value="1"/>
</dbReference>
<evidence type="ECO:0000256" key="1">
    <source>
        <dbReference type="ARBA" id="ARBA00005005"/>
    </source>
</evidence>
<dbReference type="GO" id="GO:0004300">
    <property type="term" value="F:enoyl-CoA hydratase activity"/>
    <property type="evidence" value="ECO:0007669"/>
    <property type="project" value="UniProtKB-EC"/>
</dbReference>